<name>A0A0F9EBB7_9ZZZZ</name>
<proteinExistence type="predicted"/>
<accession>A0A0F9EBB7</accession>
<evidence type="ECO:0000313" key="1">
    <source>
        <dbReference type="EMBL" id="KKL63506.1"/>
    </source>
</evidence>
<protein>
    <submittedName>
        <fullName evidence="1">Uncharacterized protein</fullName>
    </submittedName>
</protein>
<gene>
    <name evidence="1" type="ORF">LCGC14_2174460</name>
</gene>
<feature type="non-terminal residue" evidence="1">
    <location>
        <position position="38"/>
    </location>
</feature>
<dbReference type="EMBL" id="LAZR01028146">
    <property type="protein sequence ID" value="KKL63506.1"/>
    <property type="molecule type" value="Genomic_DNA"/>
</dbReference>
<dbReference type="AlphaFoldDB" id="A0A0F9EBB7"/>
<organism evidence="1">
    <name type="scientific">marine sediment metagenome</name>
    <dbReference type="NCBI Taxonomy" id="412755"/>
    <lineage>
        <taxon>unclassified sequences</taxon>
        <taxon>metagenomes</taxon>
        <taxon>ecological metagenomes</taxon>
    </lineage>
</organism>
<reference evidence="1" key="1">
    <citation type="journal article" date="2015" name="Nature">
        <title>Complex archaea that bridge the gap between prokaryotes and eukaryotes.</title>
        <authorList>
            <person name="Spang A."/>
            <person name="Saw J.H."/>
            <person name="Jorgensen S.L."/>
            <person name="Zaremba-Niedzwiedzka K."/>
            <person name="Martijn J."/>
            <person name="Lind A.E."/>
            <person name="van Eijk R."/>
            <person name="Schleper C."/>
            <person name="Guy L."/>
            <person name="Ettema T.J."/>
        </authorList>
    </citation>
    <scope>NUCLEOTIDE SEQUENCE</scope>
</reference>
<comment type="caution">
    <text evidence="1">The sequence shown here is derived from an EMBL/GenBank/DDBJ whole genome shotgun (WGS) entry which is preliminary data.</text>
</comment>
<sequence>MSDTNFFVQSSANHTLNIPACGDTMYGLLPVVSAPPYV</sequence>